<dbReference type="PANTHER" id="PTHR42791">
    <property type="entry name" value="GNAT FAMILY ACETYLTRANSFERASE"/>
    <property type="match status" value="1"/>
</dbReference>
<evidence type="ECO:0000259" key="1">
    <source>
        <dbReference type="PROSITE" id="PS51186"/>
    </source>
</evidence>
<protein>
    <submittedName>
        <fullName evidence="2">GNAT family N-acetyltransferase</fullName>
    </submittedName>
</protein>
<dbReference type="PANTHER" id="PTHR42791:SF1">
    <property type="entry name" value="N-ACETYLTRANSFERASE DOMAIN-CONTAINING PROTEIN"/>
    <property type="match status" value="1"/>
</dbReference>
<dbReference type="AlphaFoldDB" id="A0A7L4YNX8"/>
<evidence type="ECO:0000313" key="3">
    <source>
        <dbReference type="Proteomes" id="UP000463857"/>
    </source>
</evidence>
<dbReference type="InterPro" id="IPR052523">
    <property type="entry name" value="Trichothecene_AcTrans"/>
</dbReference>
<feature type="domain" description="N-acetyltransferase" evidence="1">
    <location>
        <begin position="55"/>
        <end position="197"/>
    </location>
</feature>
<dbReference type="PROSITE" id="PS51186">
    <property type="entry name" value="GNAT"/>
    <property type="match status" value="1"/>
</dbReference>
<name>A0A7L4YNX8_9ACTN</name>
<dbReference type="InParanoid" id="A0A7L4YNX8"/>
<accession>A0A7L4YNX8</accession>
<dbReference type="Pfam" id="PF13508">
    <property type="entry name" value="Acetyltransf_7"/>
    <property type="match status" value="1"/>
</dbReference>
<dbReference type="EMBL" id="CP047156">
    <property type="protein sequence ID" value="QHC00981.1"/>
    <property type="molecule type" value="Genomic_DNA"/>
</dbReference>
<dbReference type="InterPro" id="IPR016181">
    <property type="entry name" value="Acyl_CoA_acyltransferase"/>
</dbReference>
<dbReference type="CDD" id="cd04301">
    <property type="entry name" value="NAT_SF"/>
    <property type="match status" value="1"/>
</dbReference>
<reference evidence="2 3" key="1">
    <citation type="journal article" date="2018" name="Int. J. Syst. Evol. Microbiol.">
        <title>Epidermidibacterium keratini gen. nov., sp. nov., a member of the family Sporichthyaceae, isolated from keratin epidermis.</title>
        <authorList>
            <person name="Lee D.G."/>
            <person name="Trujillo M.E."/>
            <person name="Kang S."/>
            <person name="Nam J.J."/>
            <person name="Kim Y.J."/>
        </authorList>
    </citation>
    <scope>NUCLEOTIDE SEQUENCE [LARGE SCALE GENOMIC DNA]</scope>
    <source>
        <strain evidence="2 3">EPI-7</strain>
    </source>
</reference>
<dbReference type="OrthoDB" id="1821130at2"/>
<dbReference type="Gene3D" id="3.40.630.30">
    <property type="match status" value="1"/>
</dbReference>
<dbReference type="RefSeq" id="WP_159546001.1">
    <property type="nucleotide sequence ID" value="NZ_CP047156.1"/>
</dbReference>
<dbReference type="GO" id="GO:0016747">
    <property type="term" value="F:acyltransferase activity, transferring groups other than amino-acyl groups"/>
    <property type="evidence" value="ECO:0007669"/>
    <property type="project" value="InterPro"/>
</dbReference>
<dbReference type="Proteomes" id="UP000463857">
    <property type="component" value="Chromosome"/>
</dbReference>
<evidence type="ECO:0000313" key="2">
    <source>
        <dbReference type="EMBL" id="QHC00981.1"/>
    </source>
</evidence>
<dbReference type="SUPFAM" id="SSF55729">
    <property type="entry name" value="Acyl-CoA N-acyltransferases (Nat)"/>
    <property type="match status" value="1"/>
</dbReference>
<sequence>MDTDVDLHSMIGVRSLLARAYANDPMMRWVFPEPATRTDCIAAWLGLYVERYAEIGLIKVIGGDPAVAVGVGRDTALPRSRPDTFPSPSGILRALVGREHSRTVTAAMARLASLGPQRPALYLQFLAVDPQEQGSGYGRELLAQLLQLSHDARKPIKLETTNPVNVDFYRKFGFSVVDDMRLGIDGPTGWSMWRDAD</sequence>
<keyword evidence="2" id="KW-0808">Transferase</keyword>
<proteinExistence type="predicted"/>
<keyword evidence="3" id="KW-1185">Reference proteome</keyword>
<dbReference type="InterPro" id="IPR000182">
    <property type="entry name" value="GNAT_dom"/>
</dbReference>
<dbReference type="KEGG" id="eke:EK0264_12250"/>
<gene>
    <name evidence="2" type="ORF">EK0264_12250</name>
</gene>
<organism evidence="2 3">
    <name type="scientific">Epidermidibacterium keratini</name>
    <dbReference type="NCBI Taxonomy" id="1891644"/>
    <lineage>
        <taxon>Bacteria</taxon>
        <taxon>Bacillati</taxon>
        <taxon>Actinomycetota</taxon>
        <taxon>Actinomycetes</taxon>
        <taxon>Sporichthyales</taxon>
        <taxon>Sporichthyaceae</taxon>
        <taxon>Epidermidibacterium</taxon>
    </lineage>
</organism>